<evidence type="ECO:0000313" key="2">
    <source>
        <dbReference type="Proteomes" id="UP000199451"/>
    </source>
</evidence>
<dbReference type="OrthoDB" id="297490at2157"/>
<protein>
    <submittedName>
        <fullName evidence="1">Uncharacterized protein</fullName>
    </submittedName>
</protein>
<sequence>MHPETAVRQLEYAVASKLEDDTWGHWEATVYADVFEHVAERGTSADVAEVVGHISEKVSDGYRPNPADVKAHADSLLTAGGRPITDGGEE</sequence>
<dbReference type="AlphaFoldDB" id="A0A1G9SSC6"/>
<dbReference type="EMBL" id="FNHL01000002">
    <property type="protein sequence ID" value="SDM38332.1"/>
    <property type="molecule type" value="Genomic_DNA"/>
</dbReference>
<reference evidence="2" key="1">
    <citation type="submission" date="2016-10" db="EMBL/GenBank/DDBJ databases">
        <authorList>
            <person name="Varghese N."/>
            <person name="Submissions S."/>
        </authorList>
    </citation>
    <scope>NUCLEOTIDE SEQUENCE [LARGE SCALE GENOMIC DNA]</scope>
    <source>
        <strain evidence="2">CGMCC 1.10119</strain>
    </source>
</reference>
<organism evidence="1 2">
    <name type="scientific">Halogranum gelatinilyticum</name>
    <dbReference type="NCBI Taxonomy" id="660521"/>
    <lineage>
        <taxon>Archaea</taxon>
        <taxon>Methanobacteriati</taxon>
        <taxon>Methanobacteriota</taxon>
        <taxon>Stenosarchaea group</taxon>
        <taxon>Halobacteria</taxon>
        <taxon>Halobacteriales</taxon>
        <taxon>Haloferacaceae</taxon>
    </lineage>
</organism>
<dbReference type="Proteomes" id="UP000199451">
    <property type="component" value="Unassembled WGS sequence"/>
</dbReference>
<proteinExistence type="predicted"/>
<dbReference type="RefSeq" id="WP_089695866.1">
    <property type="nucleotide sequence ID" value="NZ_FNHL01000002.1"/>
</dbReference>
<name>A0A1G9SSC6_9EURY</name>
<gene>
    <name evidence="1" type="ORF">SAMN04487949_1476</name>
</gene>
<evidence type="ECO:0000313" key="1">
    <source>
        <dbReference type="EMBL" id="SDM38332.1"/>
    </source>
</evidence>
<accession>A0A1G9SSC6</accession>
<keyword evidence="2" id="KW-1185">Reference proteome</keyword>